<dbReference type="EMBL" id="VSRR010082721">
    <property type="protein sequence ID" value="MPC89943.1"/>
    <property type="molecule type" value="Genomic_DNA"/>
</dbReference>
<feature type="compositionally biased region" description="Acidic residues" evidence="1">
    <location>
        <begin position="60"/>
        <end position="70"/>
    </location>
</feature>
<reference evidence="2 3" key="1">
    <citation type="submission" date="2019-05" db="EMBL/GenBank/DDBJ databases">
        <title>Another draft genome of Portunus trituberculatus and its Hox gene families provides insights of decapod evolution.</title>
        <authorList>
            <person name="Jeong J.-H."/>
            <person name="Song I."/>
            <person name="Kim S."/>
            <person name="Choi T."/>
            <person name="Kim D."/>
            <person name="Ryu S."/>
            <person name="Kim W."/>
        </authorList>
    </citation>
    <scope>NUCLEOTIDE SEQUENCE [LARGE SCALE GENOMIC DNA]</scope>
    <source>
        <tissue evidence="2">Muscle</tissue>
    </source>
</reference>
<dbReference type="AlphaFoldDB" id="A0A5B7J626"/>
<accession>A0A5B7J626</accession>
<protein>
    <submittedName>
        <fullName evidence="2">Uncharacterized protein</fullName>
    </submittedName>
</protein>
<evidence type="ECO:0000256" key="1">
    <source>
        <dbReference type="SAM" id="MobiDB-lite"/>
    </source>
</evidence>
<feature type="region of interest" description="Disordered" evidence="1">
    <location>
        <begin position="58"/>
        <end position="96"/>
    </location>
</feature>
<organism evidence="2 3">
    <name type="scientific">Portunus trituberculatus</name>
    <name type="common">Swimming crab</name>
    <name type="synonym">Neptunus trituberculatus</name>
    <dbReference type="NCBI Taxonomy" id="210409"/>
    <lineage>
        <taxon>Eukaryota</taxon>
        <taxon>Metazoa</taxon>
        <taxon>Ecdysozoa</taxon>
        <taxon>Arthropoda</taxon>
        <taxon>Crustacea</taxon>
        <taxon>Multicrustacea</taxon>
        <taxon>Malacostraca</taxon>
        <taxon>Eumalacostraca</taxon>
        <taxon>Eucarida</taxon>
        <taxon>Decapoda</taxon>
        <taxon>Pleocyemata</taxon>
        <taxon>Brachyura</taxon>
        <taxon>Eubrachyura</taxon>
        <taxon>Portunoidea</taxon>
        <taxon>Portunidae</taxon>
        <taxon>Portuninae</taxon>
        <taxon>Portunus</taxon>
    </lineage>
</organism>
<comment type="caution">
    <text evidence="2">The sequence shown here is derived from an EMBL/GenBank/DDBJ whole genome shotgun (WGS) entry which is preliminary data.</text>
</comment>
<evidence type="ECO:0000313" key="2">
    <source>
        <dbReference type="EMBL" id="MPC89943.1"/>
    </source>
</evidence>
<feature type="compositionally biased region" description="Basic and acidic residues" evidence="1">
    <location>
        <begin position="71"/>
        <end position="87"/>
    </location>
</feature>
<name>A0A5B7J626_PORTR</name>
<sequence>MVIEGPAVWLVAAQWWCLRGSIVVVTRSFRGRDKSRLDTEDTENTDYALETFGDETLVEKEEEEEEEEEGGEGREGEREGGGREKHNNIAKANVVN</sequence>
<gene>
    <name evidence="2" type="ORF">E2C01_084907</name>
</gene>
<keyword evidence="3" id="KW-1185">Reference proteome</keyword>
<proteinExistence type="predicted"/>
<dbReference type="Proteomes" id="UP000324222">
    <property type="component" value="Unassembled WGS sequence"/>
</dbReference>
<evidence type="ECO:0000313" key="3">
    <source>
        <dbReference type="Proteomes" id="UP000324222"/>
    </source>
</evidence>